<sequence length="99" mass="11174">MPAQRDAPPRRTPPGLVQHKQKPRKRRITDPKELFSPRNTCQVSILPTRPVGPKKTPLLGDPGGERRFGSTAGGSPRSFLARLFFGERYRTCFVDDINF</sequence>
<organism evidence="2 3">
    <name type="scientific">Eumeta variegata</name>
    <name type="common">Bagworm moth</name>
    <name type="synonym">Eumeta japonica</name>
    <dbReference type="NCBI Taxonomy" id="151549"/>
    <lineage>
        <taxon>Eukaryota</taxon>
        <taxon>Metazoa</taxon>
        <taxon>Ecdysozoa</taxon>
        <taxon>Arthropoda</taxon>
        <taxon>Hexapoda</taxon>
        <taxon>Insecta</taxon>
        <taxon>Pterygota</taxon>
        <taxon>Neoptera</taxon>
        <taxon>Endopterygota</taxon>
        <taxon>Lepidoptera</taxon>
        <taxon>Glossata</taxon>
        <taxon>Ditrysia</taxon>
        <taxon>Tineoidea</taxon>
        <taxon>Psychidae</taxon>
        <taxon>Oiketicinae</taxon>
        <taxon>Eumeta</taxon>
    </lineage>
</organism>
<dbReference type="EMBL" id="BGZK01000933">
    <property type="protein sequence ID" value="GBP65589.1"/>
    <property type="molecule type" value="Genomic_DNA"/>
</dbReference>
<evidence type="ECO:0000313" key="3">
    <source>
        <dbReference type="Proteomes" id="UP000299102"/>
    </source>
</evidence>
<comment type="caution">
    <text evidence="2">The sequence shown here is derived from an EMBL/GenBank/DDBJ whole genome shotgun (WGS) entry which is preliminary data.</text>
</comment>
<keyword evidence="3" id="KW-1185">Reference proteome</keyword>
<proteinExistence type="predicted"/>
<feature type="region of interest" description="Disordered" evidence="1">
    <location>
        <begin position="1"/>
        <end position="73"/>
    </location>
</feature>
<protein>
    <submittedName>
        <fullName evidence="2">Uncharacterized protein</fullName>
    </submittedName>
</protein>
<evidence type="ECO:0000313" key="2">
    <source>
        <dbReference type="EMBL" id="GBP65589.1"/>
    </source>
</evidence>
<accession>A0A4C1XTS4</accession>
<dbReference type="AlphaFoldDB" id="A0A4C1XTS4"/>
<dbReference type="Proteomes" id="UP000299102">
    <property type="component" value="Unassembled WGS sequence"/>
</dbReference>
<reference evidence="2 3" key="1">
    <citation type="journal article" date="2019" name="Commun. Biol.">
        <title>The bagworm genome reveals a unique fibroin gene that provides high tensile strength.</title>
        <authorList>
            <person name="Kono N."/>
            <person name="Nakamura H."/>
            <person name="Ohtoshi R."/>
            <person name="Tomita M."/>
            <person name="Numata K."/>
            <person name="Arakawa K."/>
        </authorList>
    </citation>
    <scope>NUCLEOTIDE SEQUENCE [LARGE SCALE GENOMIC DNA]</scope>
</reference>
<evidence type="ECO:0000256" key="1">
    <source>
        <dbReference type="SAM" id="MobiDB-lite"/>
    </source>
</evidence>
<gene>
    <name evidence="2" type="ORF">EVAR_46115_1</name>
</gene>
<name>A0A4C1XTS4_EUMVA</name>